<dbReference type="GeneID" id="25918790"/>
<sequence>MRSLYHTVESAWRKPVTSGSYPKGCAAYGMTTDGDSRLFIYGGMAEYGEYSEA</sequence>
<evidence type="ECO:0000313" key="2">
    <source>
        <dbReference type="Proteomes" id="UP000054560"/>
    </source>
</evidence>
<organism evidence="1 2">
    <name type="scientific">Sphaeroforma arctica JP610</name>
    <dbReference type="NCBI Taxonomy" id="667725"/>
    <lineage>
        <taxon>Eukaryota</taxon>
        <taxon>Ichthyosporea</taxon>
        <taxon>Ichthyophonida</taxon>
        <taxon>Sphaeroforma</taxon>
    </lineage>
</organism>
<feature type="non-terminal residue" evidence="1">
    <location>
        <position position="53"/>
    </location>
</feature>
<keyword evidence="2" id="KW-1185">Reference proteome</keyword>
<dbReference type="EMBL" id="KQ256869">
    <property type="protein sequence ID" value="KNC65008.1"/>
    <property type="molecule type" value="Genomic_DNA"/>
</dbReference>
<accession>A0A0L0EM57</accession>
<dbReference type="STRING" id="667725.A0A0L0EM57"/>
<protein>
    <submittedName>
        <fullName evidence="1">Uncharacterized protein</fullName>
    </submittedName>
</protein>
<name>A0A0L0EM57_9EUKA</name>
<gene>
    <name evidence="1" type="ORF">SARC_18286</name>
</gene>
<reference evidence="1 2" key="1">
    <citation type="submission" date="2011-02" db="EMBL/GenBank/DDBJ databases">
        <title>The Genome Sequence of Sphaeroforma arctica JP610.</title>
        <authorList>
            <consortium name="The Broad Institute Genome Sequencing Platform"/>
            <person name="Russ C."/>
            <person name="Cuomo C."/>
            <person name="Young S.K."/>
            <person name="Zeng Q."/>
            <person name="Gargeya S."/>
            <person name="Alvarado L."/>
            <person name="Berlin A."/>
            <person name="Chapman S.B."/>
            <person name="Chen Z."/>
            <person name="Freedman E."/>
            <person name="Gellesch M."/>
            <person name="Goldberg J."/>
            <person name="Griggs A."/>
            <person name="Gujja S."/>
            <person name="Heilman E."/>
            <person name="Heiman D."/>
            <person name="Howarth C."/>
            <person name="Mehta T."/>
            <person name="Neiman D."/>
            <person name="Pearson M."/>
            <person name="Roberts A."/>
            <person name="Saif S."/>
            <person name="Shea T."/>
            <person name="Shenoy N."/>
            <person name="Sisk P."/>
            <person name="Stolte C."/>
            <person name="Sykes S."/>
            <person name="White J."/>
            <person name="Yandava C."/>
            <person name="Burger G."/>
            <person name="Gray M.W."/>
            <person name="Holland P.W.H."/>
            <person name="King N."/>
            <person name="Lang F.B.F."/>
            <person name="Roger A.J."/>
            <person name="Ruiz-Trillo I."/>
            <person name="Haas B."/>
            <person name="Nusbaum C."/>
            <person name="Birren B."/>
        </authorList>
    </citation>
    <scope>NUCLEOTIDE SEQUENCE [LARGE SCALE GENOMIC DNA]</scope>
    <source>
        <strain evidence="1 2">JP610</strain>
    </source>
</reference>
<dbReference type="Proteomes" id="UP000054560">
    <property type="component" value="Unassembled WGS sequence"/>
</dbReference>
<evidence type="ECO:0000313" key="1">
    <source>
        <dbReference type="EMBL" id="KNC65008.1"/>
    </source>
</evidence>
<dbReference type="RefSeq" id="XP_014143109.1">
    <property type="nucleotide sequence ID" value="XM_014287634.1"/>
</dbReference>
<dbReference type="AlphaFoldDB" id="A0A0L0EM57"/>
<dbReference type="eggNOG" id="KOG4152">
    <property type="taxonomic scope" value="Eukaryota"/>
</dbReference>
<proteinExistence type="predicted"/>
<dbReference type="OrthoDB" id="10001928at2759"/>